<evidence type="ECO:0000259" key="3">
    <source>
        <dbReference type="PROSITE" id="PS50110"/>
    </source>
</evidence>
<evidence type="ECO:0000313" key="5">
    <source>
        <dbReference type="Proteomes" id="UP000005019"/>
    </source>
</evidence>
<accession>F5R7S0</accession>
<protein>
    <submittedName>
        <fullName evidence="4">Two-component response regulator</fullName>
    </submittedName>
</protein>
<dbReference type="SMART" id="SM00448">
    <property type="entry name" value="REC"/>
    <property type="match status" value="1"/>
</dbReference>
<dbReference type="PANTHER" id="PTHR43156:SF2">
    <property type="entry name" value="STAGE II SPORULATION PROTEIN E"/>
    <property type="match status" value="1"/>
</dbReference>
<evidence type="ECO:0000256" key="1">
    <source>
        <dbReference type="ARBA" id="ARBA00022801"/>
    </source>
</evidence>
<dbReference type="STRING" id="1000565.METUNv1_00278"/>
<dbReference type="PANTHER" id="PTHR43156">
    <property type="entry name" value="STAGE II SPORULATION PROTEIN E-RELATED"/>
    <property type="match status" value="1"/>
</dbReference>
<dbReference type="RefSeq" id="WP_008058083.1">
    <property type="nucleotide sequence ID" value="NZ_AFHG01000029.1"/>
</dbReference>
<sequence>MNTPVLTQTGADAAPVALPARQMTVLVVDDTLIGRATVSTLVRRLGHRCIEASDGAGAVQAYRTYRPDVVLMDVVMPGMDGLEATRQLRRLAADTFLPILLLSARSDDTDMIAGLQAGADDYLTKPINFAILTAKLANCARQLTMHASMANYRAEQEEEIEFARHVIERQVQGKAVNDRRVRYSVTPTAQFSGDIVAVSHSPSGALYALLADATGHGLAAAISVLPVLQVFFGMAKKNLSLGLMASEINRHLSTTLPVGRFVAATIVRIEGNEGEVWVGGTPEVLLLDRSGLVNARFGSMNLPLGIDVDDAANVPPQRFEWTPGDQLMLCSDGLLEAHNRMGEPFGSQRLEATLRDAAPARRHDSVRDALAVHLDGALAHDDVSLMVIDLE</sequence>
<evidence type="ECO:0000256" key="2">
    <source>
        <dbReference type="PROSITE-ProRule" id="PRU00169"/>
    </source>
</evidence>
<comment type="caution">
    <text evidence="4">The sequence shown here is derived from an EMBL/GenBank/DDBJ whole genome shotgun (WGS) entry which is preliminary data.</text>
</comment>
<dbReference type="Proteomes" id="UP000005019">
    <property type="component" value="Unassembled WGS sequence"/>
</dbReference>
<dbReference type="eggNOG" id="COG3437">
    <property type="taxonomic scope" value="Bacteria"/>
</dbReference>
<keyword evidence="5" id="KW-1185">Reference proteome</keyword>
<dbReference type="InterPro" id="IPR001789">
    <property type="entry name" value="Sig_transdc_resp-reg_receiver"/>
</dbReference>
<dbReference type="InterPro" id="IPR036457">
    <property type="entry name" value="PPM-type-like_dom_sf"/>
</dbReference>
<dbReference type="InterPro" id="IPR011006">
    <property type="entry name" value="CheY-like_superfamily"/>
</dbReference>
<keyword evidence="2" id="KW-0597">Phosphoprotein</keyword>
<dbReference type="GO" id="GO:0016791">
    <property type="term" value="F:phosphatase activity"/>
    <property type="evidence" value="ECO:0007669"/>
    <property type="project" value="TreeGrafter"/>
</dbReference>
<dbReference type="Pfam" id="PF07228">
    <property type="entry name" value="SpoIIE"/>
    <property type="match status" value="1"/>
</dbReference>
<keyword evidence="1" id="KW-0378">Hydrolase</keyword>
<gene>
    <name evidence="4" type="ORF">METUNv1_00278</name>
</gene>
<name>F5R7S0_METUF</name>
<dbReference type="SMART" id="SM00331">
    <property type="entry name" value="PP2C_SIG"/>
    <property type="match status" value="1"/>
</dbReference>
<reference evidence="4 5" key="1">
    <citation type="journal article" date="2011" name="J. Bacteriol.">
        <title>Genome sequence of Methyloversatilis universalis FAM5T, a methylotrophic representative of the order Rhodocyclales.</title>
        <authorList>
            <person name="Kittichotirat W."/>
            <person name="Good N.M."/>
            <person name="Hall R."/>
            <person name="Bringel F."/>
            <person name="Lajus A."/>
            <person name="Medigue C."/>
            <person name="Smalley N.E."/>
            <person name="Beck D."/>
            <person name="Bumgarner R."/>
            <person name="Vuilleumier S."/>
            <person name="Kalyuzhnaya M.G."/>
        </authorList>
    </citation>
    <scope>NUCLEOTIDE SEQUENCE [LARGE SCALE GENOMIC DNA]</scope>
    <source>
        <strain evidence="5">ATCC BAA-1314 / JCM 13912 / FAM5</strain>
    </source>
</reference>
<dbReference type="Pfam" id="PF00072">
    <property type="entry name" value="Response_reg"/>
    <property type="match status" value="1"/>
</dbReference>
<dbReference type="EMBL" id="AFHG01000029">
    <property type="protein sequence ID" value="EGK73107.1"/>
    <property type="molecule type" value="Genomic_DNA"/>
</dbReference>
<dbReference type="InterPro" id="IPR001932">
    <property type="entry name" value="PPM-type_phosphatase-like_dom"/>
</dbReference>
<dbReference type="PROSITE" id="PS50110">
    <property type="entry name" value="RESPONSE_REGULATORY"/>
    <property type="match status" value="1"/>
</dbReference>
<dbReference type="eggNOG" id="COG2208">
    <property type="taxonomic scope" value="Bacteria"/>
</dbReference>
<feature type="modified residue" description="4-aspartylphosphate" evidence="2">
    <location>
        <position position="73"/>
    </location>
</feature>
<dbReference type="Gene3D" id="3.60.40.10">
    <property type="entry name" value="PPM-type phosphatase domain"/>
    <property type="match status" value="1"/>
</dbReference>
<dbReference type="OrthoDB" id="9811749at2"/>
<dbReference type="Gene3D" id="3.40.50.2300">
    <property type="match status" value="1"/>
</dbReference>
<dbReference type="SUPFAM" id="SSF81606">
    <property type="entry name" value="PP2C-like"/>
    <property type="match status" value="1"/>
</dbReference>
<dbReference type="GO" id="GO:0000160">
    <property type="term" value="P:phosphorelay signal transduction system"/>
    <property type="evidence" value="ECO:0007669"/>
    <property type="project" value="InterPro"/>
</dbReference>
<evidence type="ECO:0000313" key="4">
    <source>
        <dbReference type="EMBL" id="EGK73107.1"/>
    </source>
</evidence>
<dbReference type="InterPro" id="IPR052016">
    <property type="entry name" value="Bact_Sigma-Reg"/>
</dbReference>
<feature type="domain" description="Response regulatory" evidence="3">
    <location>
        <begin position="24"/>
        <end position="140"/>
    </location>
</feature>
<dbReference type="SUPFAM" id="SSF52172">
    <property type="entry name" value="CheY-like"/>
    <property type="match status" value="1"/>
</dbReference>
<dbReference type="CDD" id="cd17574">
    <property type="entry name" value="REC_OmpR"/>
    <property type="match status" value="1"/>
</dbReference>
<dbReference type="AlphaFoldDB" id="F5R7S0"/>
<organism evidence="4 5">
    <name type="scientific">Methyloversatilis universalis (strain ATCC BAA-1314 / DSM 25237 / JCM 13912 / CCUG 52030 / FAM5)</name>
    <dbReference type="NCBI Taxonomy" id="1000565"/>
    <lineage>
        <taxon>Bacteria</taxon>
        <taxon>Pseudomonadati</taxon>
        <taxon>Pseudomonadota</taxon>
        <taxon>Betaproteobacteria</taxon>
        <taxon>Nitrosomonadales</taxon>
        <taxon>Sterolibacteriaceae</taxon>
        <taxon>Methyloversatilis</taxon>
    </lineage>
</organism>
<proteinExistence type="predicted"/>